<evidence type="ECO:0000256" key="5">
    <source>
        <dbReference type="ARBA" id="ARBA00023065"/>
    </source>
</evidence>
<keyword evidence="2" id="KW-0813">Transport</keyword>
<dbReference type="EMBL" id="DQ068068">
    <property type="protein sequence ID" value="AAY87255.1"/>
    <property type="molecule type" value="Genomic_DNA"/>
</dbReference>
<dbReference type="PANTHER" id="PTHR43427">
    <property type="entry name" value="CHLORIDE CHANNEL PROTEIN CLC-E"/>
    <property type="match status" value="1"/>
</dbReference>
<dbReference type="InterPro" id="IPR014743">
    <property type="entry name" value="Cl-channel_core"/>
</dbReference>
<feature type="transmembrane region" description="Helical" evidence="11">
    <location>
        <begin position="68"/>
        <end position="88"/>
    </location>
</feature>
<dbReference type="Gene3D" id="3.10.580.10">
    <property type="entry name" value="CBS-domain"/>
    <property type="match status" value="1"/>
</dbReference>
<feature type="transmembrane region" description="Helical" evidence="11">
    <location>
        <begin position="201"/>
        <end position="219"/>
    </location>
</feature>
<organism evidence="13">
    <name type="scientific">uncultured bacterium BAC17H8</name>
    <dbReference type="NCBI Taxonomy" id="332980"/>
    <lineage>
        <taxon>Bacteria</taxon>
        <taxon>environmental samples</taxon>
    </lineage>
</organism>
<evidence type="ECO:0000256" key="6">
    <source>
        <dbReference type="ARBA" id="ARBA00023136"/>
    </source>
</evidence>
<dbReference type="CDD" id="cd02205">
    <property type="entry name" value="CBS_pair_SF"/>
    <property type="match status" value="1"/>
</dbReference>
<evidence type="ECO:0000256" key="1">
    <source>
        <dbReference type="ARBA" id="ARBA00004141"/>
    </source>
</evidence>
<dbReference type="InterPro" id="IPR046342">
    <property type="entry name" value="CBS_dom_sf"/>
</dbReference>
<dbReference type="InterPro" id="IPR050368">
    <property type="entry name" value="ClC-type_chloride_channel"/>
</dbReference>
<dbReference type="InterPro" id="IPR000644">
    <property type="entry name" value="CBS_dom"/>
</dbReference>
<keyword evidence="5" id="KW-0406">Ion transport</keyword>
<evidence type="ECO:0000256" key="7">
    <source>
        <dbReference type="ARBA" id="ARBA00023173"/>
    </source>
</evidence>
<evidence type="ECO:0000256" key="10">
    <source>
        <dbReference type="PROSITE-ProRule" id="PRU00703"/>
    </source>
</evidence>
<evidence type="ECO:0000256" key="3">
    <source>
        <dbReference type="ARBA" id="ARBA00022692"/>
    </source>
</evidence>
<keyword evidence="3 11" id="KW-0812">Transmembrane</keyword>
<dbReference type="Pfam" id="PF00654">
    <property type="entry name" value="Voltage_CLC"/>
    <property type="match status" value="1"/>
</dbReference>
<accession>Q4JMQ8</accession>
<dbReference type="CDD" id="cd00400">
    <property type="entry name" value="Voltage_gated_ClC"/>
    <property type="match status" value="1"/>
</dbReference>
<feature type="transmembrane region" description="Helical" evidence="11">
    <location>
        <begin position="165"/>
        <end position="189"/>
    </location>
</feature>
<dbReference type="AlphaFoldDB" id="Q4JMQ8"/>
<keyword evidence="7" id="KW-0869">Chloride channel</keyword>
<feature type="domain" description="CBS" evidence="12">
    <location>
        <begin position="514"/>
        <end position="572"/>
    </location>
</feature>
<feature type="transmembrane region" description="Helical" evidence="11">
    <location>
        <begin position="401"/>
        <end position="421"/>
    </location>
</feature>
<feature type="transmembrane region" description="Helical" evidence="11">
    <location>
        <begin position="369"/>
        <end position="394"/>
    </location>
</feature>
<dbReference type="PANTHER" id="PTHR43427:SF6">
    <property type="entry name" value="CHLORIDE CHANNEL PROTEIN CLC-E"/>
    <property type="match status" value="1"/>
</dbReference>
<feature type="transmembrane region" description="Helical" evidence="11">
    <location>
        <begin position="239"/>
        <end position="257"/>
    </location>
</feature>
<dbReference type="PRINTS" id="PR00762">
    <property type="entry name" value="CLCHANNEL"/>
</dbReference>
<dbReference type="InterPro" id="IPR001807">
    <property type="entry name" value="ClC"/>
</dbReference>
<evidence type="ECO:0000256" key="9">
    <source>
        <dbReference type="ARBA" id="ARBA00023303"/>
    </source>
</evidence>
<dbReference type="PROSITE" id="PS51371">
    <property type="entry name" value="CBS"/>
    <property type="match status" value="1"/>
</dbReference>
<feature type="transmembrane region" description="Helical" evidence="11">
    <location>
        <begin position="124"/>
        <end position="145"/>
    </location>
</feature>
<dbReference type="Gene3D" id="1.10.3080.10">
    <property type="entry name" value="Clc chloride channel"/>
    <property type="match status" value="1"/>
</dbReference>
<feature type="transmembrane region" description="Helical" evidence="11">
    <location>
        <begin position="277"/>
        <end position="296"/>
    </location>
</feature>
<sequence length="578" mass="60592">MSAGDNSRSGDSDKANVALLKFIAIGTITGLGFGLVMALVSNGFVMGVRLLSSYRESRLFDLFQSEDFPISLGPIVGLLMAVGGILIVRRLFGIKRWHGPADAIHAAHRSDNELDVKSGFGSTLAAFISASGGASVGQYGPLVHFGATMGSFLRQRTQGVLSTDIFIGCGVAGAIAAGFNAPIAGIVFAHEAILRHFSMKAIVPIAIASVSSVWFSDRLFGSNHLFDLAGVSIDLGEMLPPALIAGPFFGILAVLFMQAIRHSARFAATSGWSPVKLLLTAATGTGVVGMFIPEVLGLGTAPLAHMLDGGFEPGYLIVLLVFKLVLTALCIGFGMFGGVFSPALFVGAAAGAVAGQLMVGLTGFGSMTALAICGMAAVASAVIGAPVAGVLIILELTMNYDFALVAMVSIVASIMVTNFVFGHSFFDKQLLDRGVDVSLGRGHIEMTDTPVSTVVDQNFCRVSTNASVRDALSAMREAKSTEAYVTDKGMKFHGKLTLHALMLEDPGKKVLPYADQSPISIKHDASLQQAIEVASSFVGESIPVINRSNGELLGIVTEADLFQLYLSLQHRVADLERT</sequence>
<dbReference type="GO" id="GO:0005254">
    <property type="term" value="F:chloride channel activity"/>
    <property type="evidence" value="ECO:0007669"/>
    <property type="project" value="UniProtKB-KW"/>
</dbReference>
<dbReference type="GO" id="GO:0034707">
    <property type="term" value="C:chloride channel complex"/>
    <property type="evidence" value="ECO:0007669"/>
    <property type="project" value="UniProtKB-KW"/>
</dbReference>
<keyword evidence="10" id="KW-0129">CBS domain</keyword>
<dbReference type="SUPFAM" id="SSF81340">
    <property type="entry name" value="Clc chloride channel"/>
    <property type="match status" value="1"/>
</dbReference>
<keyword evidence="4 11" id="KW-1133">Transmembrane helix</keyword>
<protein>
    <submittedName>
        <fullName evidence="13">Predicted transport integral membrane protein</fullName>
    </submittedName>
</protein>
<keyword evidence="8" id="KW-0868">Chloride</keyword>
<keyword evidence="9" id="KW-0407">Ion channel</keyword>
<evidence type="ECO:0000256" key="8">
    <source>
        <dbReference type="ARBA" id="ARBA00023214"/>
    </source>
</evidence>
<comment type="subcellular location">
    <subcellularLocation>
        <location evidence="1">Membrane</location>
        <topology evidence="1">Multi-pass membrane protein</topology>
    </subcellularLocation>
</comment>
<evidence type="ECO:0000259" key="12">
    <source>
        <dbReference type="PROSITE" id="PS51371"/>
    </source>
</evidence>
<feature type="transmembrane region" description="Helical" evidence="11">
    <location>
        <begin position="316"/>
        <end position="336"/>
    </location>
</feature>
<feature type="transmembrane region" description="Helical" evidence="11">
    <location>
        <begin position="22"/>
        <end position="48"/>
    </location>
</feature>
<dbReference type="Pfam" id="PF00571">
    <property type="entry name" value="CBS"/>
    <property type="match status" value="1"/>
</dbReference>
<feature type="transmembrane region" description="Helical" evidence="11">
    <location>
        <begin position="343"/>
        <end position="363"/>
    </location>
</feature>
<reference evidence="13" key="1">
    <citation type="journal article" date="2005" name="PLoS Biol.">
        <title>New insights into metabolic properties of marine bacteria encoding proteorhodopsins.</title>
        <authorList>
            <person name="Sabehi G."/>
            <person name="Loy A."/>
            <person name="Jung K.H."/>
            <person name="Partha R."/>
            <person name="Spudich J.L."/>
            <person name="Isaacson T."/>
            <person name="Hirschberg J."/>
            <person name="Wagner M."/>
            <person name="Beja O."/>
        </authorList>
    </citation>
    <scope>NUCLEOTIDE SEQUENCE</scope>
</reference>
<evidence type="ECO:0000313" key="13">
    <source>
        <dbReference type="EMBL" id="AAY87255.1"/>
    </source>
</evidence>
<evidence type="ECO:0000256" key="2">
    <source>
        <dbReference type="ARBA" id="ARBA00022448"/>
    </source>
</evidence>
<name>Q4JMQ8_9BACT</name>
<evidence type="ECO:0000256" key="4">
    <source>
        <dbReference type="ARBA" id="ARBA00022989"/>
    </source>
</evidence>
<keyword evidence="6 11" id="KW-0472">Membrane</keyword>
<dbReference type="SUPFAM" id="SSF54631">
    <property type="entry name" value="CBS-domain pair"/>
    <property type="match status" value="1"/>
</dbReference>
<proteinExistence type="predicted"/>
<evidence type="ECO:0000256" key="11">
    <source>
        <dbReference type="SAM" id="Phobius"/>
    </source>
</evidence>